<gene>
    <name evidence="2" type="primary">kanE_1</name>
    <name evidence="2" type="ORF">Mal15_35380</name>
</gene>
<dbReference type="InterPro" id="IPR001296">
    <property type="entry name" value="Glyco_trans_1"/>
</dbReference>
<evidence type="ECO:0000313" key="2">
    <source>
        <dbReference type="EMBL" id="QEF99473.1"/>
    </source>
</evidence>
<dbReference type="EMBL" id="CP036264">
    <property type="protein sequence ID" value="QEF99473.1"/>
    <property type="molecule type" value="Genomic_DNA"/>
</dbReference>
<evidence type="ECO:0000259" key="1">
    <source>
        <dbReference type="Pfam" id="PF00534"/>
    </source>
</evidence>
<keyword evidence="2" id="KW-0328">Glycosyltransferase</keyword>
<protein>
    <submittedName>
        <fullName evidence="2">Alpha-D-kanosaminyltransferase</fullName>
        <ecNumber evidence="2">2.4.1.301</ecNumber>
    </submittedName>
</protein>
<name>A0A5B9MF68_9BACT</name>
<dbReference type="AlphaFoldDB" id="A0A5B9MF68"/>
<reference evidence="2 3" key="1">
    <citation type="submission" date="2019-02" db="EMBL/GenBank/DDBJ databases">
        <title>Planctomycetal bacteria perform biofilm scaping via a novel small molecule.</title>
        <authorList>
            <person name="Jeske O."/>
            <person name="Boedeker C."/>
            <person name="Wiegand S."/>
            <person name="Breitling P."/>
            <person name="Kallscheuer N."/>
            <person name="Jogler M."/>
            <person name="Rohde M."/>
            <person name="Petersen J."/>
            <person name="Medema M.H."/>
            <person name="Surup F."/>
            <person name="Jogler C."/>
        </authorList>
    </citation>
    <scope>NUCLEOTIDE SEQUENCE [LARGE SCALE GENOMIC DNA]</scope>
    <source>
        <strain evidence="2 3">Mal15</strain>
    </source>
</reference>
<dbReference type="PANTHER" id="PTHR45947:SF3">
    <property type="entry name" value="SULFOQUINOVOSYL TRANSFERASE SQD2"/>
    <property type="match status" value="1"/>
</dbReference>
<dbReference type="CDD" id="cd03801">
    <property type="entry name" value="GT4_PimA-like"/>
    <property type="match status" value="1"/>
</dbReference>
<dbReference type="Pfam" id="PF00534">
    <property type="entry name" value="Glycos_transf_1"/>
    <property type="match status" value="1"/>
</dbReference>
<dbReference type="EC" id="2.4.1.301" evidence="2"/>
<dbReference type="KEGG" id="smam:Mal15_35380"/>
<keyword evidence="2" id="KW-0808">Transferase</keyword>
<dbReference type="Proteomes" id="UP000321353">
    <property type="component" value="Chromosome"/>
</dbReference>
<evidence type="ECO:0000313" key="3">
    <source>
        <dbReference type="Proteomes" id="UP000321353"/>
    </source>
</evidence>
<dbReference type="SUPFAM" id="SSF53756">
    <property type="entry name" value="UDP-Glycosyltransferase/glycogen phosphorylase"/>
    <property type="match status" value="1"/>
</dbReference>
<dbReference type="Gene3D" id="3.40.50.2000">
    <property type="entry name" value="Glycogen Phosphorylase B"/>
    <property type="match status" value="2"/>
</dbReference>
<organism evidence="2 3">
    <name type="scientific">Stieleria maiorica</name>
    <dbReference type="NCBI Taxonomy" id="2795974"/>
    <lineage>
        <taxon>Bacteria</taxon>
        <taxon>Pseudomonadati</taxon>
        <taxon>Planctomycetota</taxon>
        <taxon>Planctomycetia</taxon>
        <taxon>Pirellulales</taxon>
        <taxon>Pirellulaceae</taxon>
        <taxon>Stieleria</taxon>
    </lineage>
</organism>
<dbReference type="GO" id="GO:0016757">
    <property type="term" value="F:glycosyltransferase activity"/>
    <property type="evidence" value="ECO:0007669"/>
    <property type="project" value="UniProtKB-KW"/>
</dbReference>
<keyword evidence="3" id="KW-1185">Reference proteome</keyword>
<accession>A0A5B9MF68</accession>
<dbReference type="PANTHER" id="PTHR45947">
    <property type="entry name" value="SULFOQUINOVOSYL TRANSFERASE SQD2"/>
    <property type="match status" value="1"/>
</dbReference>
<proteinExistence type="predicted"/>
<dbReference type="InterPro" id="IPR050194">
    <property type="entry name" value="Glycosyltransferase_grp1"/>
</dbReference>
<feature type="domain" description="Glycosyl transferase family 1" evidence="1">
    <location>
        <begin position="198"/>
        <end position="362"/>
    </location>
</feature>
<sequence>MKLAFLTTHPIQYQVPVFRHLAAEDGVQFTAVFCTIPTAAQQGAEFGVDFQWDIPLLEGYRYHVLENVSKSPGLMHFNGCDTPGVTKYFFDQGFDAVVINGWVVKSCLQAARACKRLGISCIVRGEANHLRPRAWWKRLIHRRLMRFYDAYCPIGKASAAFYRQLGVPDERMFLAPYCIENDRIAATSPRDGDSIAAARRRFEIHPDQCCFLFCGKLIEKKQPVGLLKAIALANQQGAQFQVLVVGDGAQRDQCERLAREENLPVRFPGFLNQSEIGQAYSAADALVLPSDNGETWGLVVNEAFAAGLPALVSDQVGCHPDLIHEGETGWVHPFGDWQTLADQMRRAAGDRSRLTQMGHNAKALIRHYSPRDAADGILRAARYATGDRVCDPGQGLR</sequence>
<dbReference type="RefSeq" id="WP_147868861.1">
    <property type="nucleotide sequence ID" value="NZ_CP036264.1"/>
</dbReference>